<gene>
    <name evidence="3" type="ORF">ABB37_07737</name>
</gene>
<dbReference type="Proteomes" id="UP000037923">
    <property type="component" value="Unassembled WGS sequence"/>
</dbReference>
<dbReference type="RefSeq" id="XP_015654839.1">
    <property type="nucleotide sequence ID" value="XM_015806475.1"/>
</dbReference>
<feature type="region of interest" description="Disordered" evidence="1">
    <location>
        <begin position="105"/>
        <end position="174"/>
    </location>
</feature>
<dbReference type="EMBL" id="LGTL01000020">
    <property type="protein sequence ID" value="KPA76400.1"/>
    <property type="molecule type" value="Genomic_DNA"/>
</dbReference>
<feature type="transmembrane region" description="Helical" evidence="2">
    <location>
        <begin position="50"/>
        <end position="72"/>
    </location>
</feature>
<evidence type="ECO:0000256" key="1">
    <source>
        <dbReference type="SAM" id="MobiDB-lite"/>
    </source>
</evidence>
<keyword evidence="2" id="KW-1133">Transmembrane helix</keyword>
<keyword evidence="2" id="KW-0812">Transmembrane</keyword>
<keyword evidence="2" id="KW-0472">Membrane</keyword>
<evidence type="ECO:0000313" key="3">
    <source>
        <dbReference type="EMBL" id="KPA76400.1"/>
    </source>
</evidence>
<accession>A0A0M9FUK9</accession>
<keyword evidence="4" id="KW-1185">Reference proteome</keyword>
<feature type="compositionally biased region" description="Low complexity" evidence="1">
    <location>
        <begin position="125"/>
        <end position="140"/>
    </location>
</feature>
<proteinExistence type="predicted"/>
<organism evidence="3 4">
    <name type="scientific">Leptomonas pyrrhocoris</name>
    <name type="common">Firebug parasite</name>
    <dbReference type="NCBI Taxonomy" id="157538"/>
    <lineage>
        <taxon>Eukaryota</taxon>
        <taxon>Discoba</taxon>
        <taxon>Euglenozoa</taxon>
        <taxon>Kinetoplastea</taxon>
        <taxon>Metakinetoplastina</taxon>
        <taxon>Trypanosomatida</taxon>
        <taxon>Trypanosomatidae</taxon>
        <taxon>Leishmaniinae</taxon>
        <taxon>Leptomonas</taxon>
    </lineage>
</organism>
<evidence type="ECO:0000313" key="4">
    <source>
        <dbReference type="Proteomes" id="UP000037923"/>
    </source>
</evidence>
<reference evidence="3 4" key="1">
    <citation type="submission" date="2015-07" db="EMBL/GenBank/DDBJ databases">
        <title>High-quality genome of monoxenous trypanosomatid Leptomonas pyrrhocoris.</title>
        <authorList>
            <person name="Flegontov P."/>
            <person name="Butenko A."/>
            <person name="Firsov S."/>
            <person name="Vlcek C."/>
            <person name="Logacheva M.D."/>
            <person name="Field M."/>
            <person name="Filatov D."/>
            <person name="Flegontova O."/>
            <person name="Gerasimov E."/>
            <person name="Jackson A.P."/>
            <person name="Kelly S."/>
            <person name="Opperdoes F."/>
            <person name="O'Reilly A."/>
            <person name="Votypka J."/>
            <person name="Yurchenko V."/>
            <person name="Lukes J."/>
        </authorList>
    </citation>
    <scope>NUCLEOTIDE SEQUENCE [LARGE SCALE GENOMIC DNA]</scope>
    <source>
        <strain evidence="3">H10</strain>
    </source>
</reference>
<sequence length="174" mass="19140">MATIPSCDEYAGQSVISTTAYGALCVEPAAPQNQFVFYLPSVATWFKDNWYVIFIVALVVVLCVVAIALQCIRWSRRLRHRHERELRDKRVGGLLRMVSTSFRVPAASSAAQPPTSKNDRDTSVKSRSTTTTTTTSSLSSSDDDDDSSSRSFSESNSGVEAADLSNRGHRHHPN</sequence>
<dbReference type="OrthoDB" id="266972at2759"/>
<comment type="caution">
    <text evidence="3">The sequence shown here is derived from an EMBL/GenBank/DDBJ whole genome shotgun (WGS) entry which is preliminary data.</text>
</comment>
<evidence type="ECO:0000256" key="2">
    <source>
        <dbReference type="SAM" id="Phobius"/>
    </source>
</evidence>
<dbReference type="OMA" id="NWYVIFI"/>
<dbReference type="GeneID" id="26908022"/>
<feature type="compositionally biased region" description="Low complexity" evidence="1">
    <location>
        <begin position="105"/>
        <end position="116"/>
    </location>
</feature>
<protein>
    <submittedName>
        <fullName evidence="3">Unspecified product</fullName>
    </submittedName>
</protein>
<name>A0A0M9FUK9_LEPPY</name>
<dbReference type="AlphaFoldDB" id="A0A0M9FUK9"/>
<dbReference type="VEuPathDB" id="TriTrypDB:LpyrH10_20_0600"/>